<gene>
    <name evidence="11" type="ORF">G8N84_002349</name>
    <name evidence="10" type="ORF">G9B33_001218</name>
</gene>
<dbReference type="InterPro" id="IPR004700">
    <property type="entry name" value="PTS_IIC_man"/>
</dbReference>
<dbReference type="PANTHER" id="PTHR32502">
    <property type="entry name" value="N-ACETYLGALACTOSAMINE PERMEASE II COMPONENT-RELATED"/>
    <property type="match status" value="1"/>
</dbReference>
<keyword evidence="3" id="KW-1003">Cell membrane</keyword>
<organism evidence="10">
    <name type="scientific">Salmonella enterica</name>
    <name type="common">Salmonella choleraesuis</name>
    <dbReference type="NCBI Taxonomy" id="28901"/>
    <lineage>
        <taxon>Bacteria</taxon>
        <taxon>Pseudomonadati</taxon>
        <taxon>Pseudomonadota</taxon>
        <taxon>Gammaproteobacteria</taxon>
        <taxon>Enterobacterales</taxon>
        <taxon>Enterobacteriaceae</taxon>
        <taxon>Salmonella</taxon>
    </lineage>
</organism>
<keyword evidence="2" id="KW-0813">Transport</keyword>
<evidence type="ECO:0000256" key="7">
    <source>
        <dbReference type="ARBA" id="ARBA00022989"/>
    </source>
</evidence>
<dbReference type="InterPro" id="IPR050303">
    <property type="entry name" value="GatZ_KbaZ_carbometab"/>
</dbReference>
<dbReference type="GO" id="GO:0009401">
    <property type="term" value="P:phosphoenolpyruvate-dependent sugar phosphotransferase system"/>
    <property type="evidence" value="ECO:0007669"/>
    <property type="project" value="UniProtKB-KW"/>
</dbReference>
<evidence type="ECO:0000313" key="10">
    <source>
        <dbReference type="EMBL" id="HAF1790278.1"/>
    </source>
</evidence>
<feature type="transmembrane region" description="Helical" evidence="9">
    <location>
        <begin position="94"/>
        <end position="114"/>
    </location>
</feature>
<dbReference type="PANTHER" id="PTHR32502:SF8">
    <property type="entry name" value="N-ACETYLGALACTOSAMINE PERMEASE IIC COMPONENT 1"/>
    <property type="match status" value="1"/>
</dbReference>
<keyword evidence="7 9" id="KW-1133">Transmembrane helix</keyword>
<evidence type="ECO:0000256" key="5">
    <source>
        <dbReference type="ARBA" id="ARBA00022683"/>
    </source>
</evidence>
<comment type="subcellular location">
    <subcellularLocation>
        <location evidence="1">Cell membrane</location>
        <topology evidence="1">Multi-pass membrane protein</topology>
    </subcellularLocation>
</comment>
<feature type="transmembrane region" description="Helical" evidence="9">
    <location>
        <begin position="135"/>
        <end position="158"/>
    </location>
</feature>
<reference evidence="10" key="1">
    <citation type="journal article" date="2018" name="Genome Biol.">
        <title>SKESA: strategic k-mer extension for scrupulous assemblies.</title>
        <authorList>
            <person name="Souvorov A."/>
            <person name="Agarwala R."/>
            <person name="Lipman D.J."/>
        </authorList>
    </citation>
    <scope>NUCLEOTIDE SEQUENCE</scope>
    <source>
        <strain evidence="11">MA.129 TIR-8</strain>
        <strain evidence="10">MA.AU5 KAK-SR</strain>
    </source>
</reference>
<dbReference type="GO" id="GO:0005886">
    <property type="term" value="C:plasma membrane"/>
    <property type="evidence" value="ECO:0007669"/>
    <property type="project" value="UniProtKB-SubCell"/>
</dbReference>
<dbReference type="RefSeq" id="WP_131044950.1">
    <property type="nucleotide sequence ID" value="NZ_JAFNKI010000017.1"/>
</dbReference>
<proteinExistence type="predicted"/>
<dbReference type="Pfam" id="PF03609">
    <property type="entry name" value="EII-Sor"/>
    <property type="match status" value="1"/>
</dbReference>
<feature type="transmembrane region" description="Helical" evidence="9">
    <location>
        <begin position="70"/>
        <end position="88"/>
    </location>
</feature>
<dbReference type="AlphaFoldDB" id="A0A743C976"/>
<dbReference type="EMBL" id="DAAUKB010000002">
    <property type="protein sequence ID" value="HAF1790278.1"/>
    <property type="molecule type" value="Genomic_DNA"/>
</dbReference>
<reference evidence="10" key="2">
    <citation type="submission" date="2020-02" db="EMBL/GenBank/DDBJ databases">
        <authorList>
            <consortium name="NCBI Pathogen Detection Project"/>
        </authorList>
    </citation>
    <scope>NUCLEOTIDE SEQUENCE</scope>
    <source>
        <strain evidence="11">MA.129 TIR-8</strain>
        <strain evidence="10">MA.AU5 KAK-SR</strain>
    </source>
</reference>
<evidence type="ECO:0000256" key="6">
    <source>
        <dbReference type="ARBA" id="ARBA00022692"/>
    </source>
</evidence>
<evidence type="ECO:0000256" key="9">
    <source>
        <dbReference type="SAM" id="Phobius"/>
    </source>
</evidence>
<evidence type="ECO:0000256" key="4">
    <source>
        <dbReference type="ARBA" id="ARBA00022597"/>
    </source>
</evidence>
<evidence type="ECO:0000256" key="1">
    <source>
        <dbReference type="ARBA" id="ARBA00004651"/>
    </source>
</evidence>
<accession>A0A743C976</accession>
<comment type="caution">
    <text evidence="10">The sequence shown here is derived from an EMBL/GenBank/DDBJ whole genome shotgun (WGS) entry which is preliminary data.</text>
</comment>
<evidence type="ECO:0000256" key="8">
    <source>
        <dbReference type="ARBA" id="ARBA00023136"/>
    </source>
</evidence>
<keyword evidence="4 10" id="KW-0762">Sugar transport</keyword>
<feature type="transmembrane region" description="Helical" evidence="9">
    <location>
        <begin position="205"/>
        <end position="235"/>
    </location>
</feature>
<name>A0A743C976_SALER</name>
<evidence type="ECO:0000313" key="11">
    <source>
        <dbReference type="EMBL" id="HAF2397927.1"/>
    </source>
</evidence>
<keyword evidence="8 9" id="KW-0472">Membrane</keyword>
<protein>
    <submittedName>
        <fullName evidence="10">PTS sugar transporter subunit IIC</fullName>
    </submittedName>
</protein>
<dbReference type="PROSITE" id="PS51106">
    <property type="entry name" value="PTS_EIIC_TYPE_4"/>
    <property type="match status" value="1"/>
</dbReference>
<dbReference type="EMBL" id="DAAUQM010000002">
    <property type="protein sequence ID" value="HAF2397927.1"/>
    <property type="molecule type" value="Genomic_DNA"/>
</dbReference>
<feature type="transmembrane region" description="Helical" evidence="9">
    <location>
        <begin position="178"/>
        <end position="198"/>
    </location>
</feature>
<keyword evidence="5" id="KW-0598">Phosphotransferase system</keyword>
<evidence type="ECO:0000256" key="3">
    <source>
        <dbReference type="ARBA" id="ARBA00022475"/>
    </source>
</evidence>
<keyword evidence="6 9" id="KW-0812">Transmembrane</keyword>
<evidence type="ECO:0000256" key="2">
    <source>
        <dbReference type="ARBA" id="ARBA00022448"/>
    </source>
</evidence>
<sequence>MIEALLLGLVAFIARSEYALGTSLISRPIITGPLTGLVLGDFQAGIVMGATMEVAFIGSFSVGASIPPEVITGGILGVAFAINSGAGVETALLLGVPIATLALILKNIYLGMVTPTLAHKADRYAEQGNYRAVELMHLSAGMGLSLMIASIVTISFLVGSSSVKELLDAIPEFIKHGLNVATGMIPALGFAMLAKLLINKTLLPYFLLGFFLMAYLKIPVTGIAILGCILSAVIVRTMVKKNDMTTVGASNDAEDEF</sequence>